<name>A0A388LAT4_CHABU</name>
<comment type="caution">
    <text evidence="1">The sequence shown here is derived from an EMBL/GenBank/DDBJ whole genome shotgun (WGS) entry which is preliminary data.</text>
</comment>
<proteinExistence type="predicted"/>
<dbReference type="EMBL" id="BFEA01000318">
    <property type="protein sequence ID" value="GBG79396.1"/>
    <property type="molecule type" value="Genomic_DNA"/>
</dbReference>
<evidence type="ECO:0000313" key="2">
    <source>
        <dbReference type="Proteomes" id="UP000265515"/>
    </source>
</evidence>
<reference evidence="1 2" key="1">
    <citation type="journal article" date="2018" name="Cell">
        <title>The Chara Genome: Secondary Complexity and Implications for Plant Terrestrialization.</title>
        <authorList>
            <person name="Nishiyama T."/>
            <person name="Sakayama H."/>
            <person name="Vries J.D."/>
            <person name="Buschmann H."/>
            <person name="Saint-Marcoux D."/>
            <person name="Ullrich K.K."/>
            <person name="Haas F.B."/>
            <person name="Vanderstraeten L."/>
            <person name="Becker D."/>
            <person name="Lang D."/>
            <person name="Vosolsobe S."/>
            <person name="Rombauts S."/>
            <person name="Wilhelmsson P.K.I."/>
            <person name="Janitza P."/>
            <person name="Kern R."/>
            <person name="Heyl A."/>
            <person name="Rumpler F."/>
            <person name="Villalobos L.I.A.C."/>
            <person name="Clay J.M."/>
            <person name="Skokan R."/>
            <person name="Toyoda A."/>
            <person name="Suzuki Y."/>
            <person name="Kagoshima H."/>
            <person name="Schijlen E."/>
            <person name="Tajeshwar N."/>
            <person name="Catarino B."/>
            <person name="Hetherington A.J."/>
            <person name="Saltykova A."/>
            <person name="Bonnot C."/>
            <person name="Breuninger H."/>
            <person name="Symeonidi A."/>
            <person name="Radhakrishnan G.V."/>
            <person name="Van Nieuwerburgh F."/>
            <person name="Deforce D."/>
            <person name="Chang C."/>
            <person name="Karol K.G."/>
            <person name="Hedrich R."/>
            <person name="Ulvskov P."/>
            <person name="Glockner G."/>
            <person name="Delwiche C.F."/>
            <person name="Petrasek J."/>
            <person name="Van de Peer Y."/>
            <person name="Friml J."/>
            <person name="Beilby M."/>
            <person name="Dolan L."/>
            <person name="Kohara Y."/>
            <person name="Sugano S."/>
            <person name="Fujiyama A."/>
            <person name="Delaux P.-M."/>
            <person name="Quint M."/>
            <person name="TheiBen G."/>
            <person name="Hagemann M."/>
            <person name="Harholt J."/>
            <person name="Dunand C."/>
            <person name="Zachgo S."/>
            <person name="Langdale J."/>
            <person name="Maumus F."/>
            <person name="Straeten D.V.D."/>
            <person name="Gould S.B."/>
            <person name="Rensing S.A."/>
        </authorList>
    </citation>
    <scope>NUCLEOTIDE SEQUENCE [LARGE SCALE GENOMIC DNA]</scope>
    <source>
        <strain evidence="1 2">S276</strain>
    </source>
</reference>
<dbReference type="Gramene" id="GBG79396">
    <property type="protein sequence ID" value="GBG79396"/>
    <property type="gene ID" value="CBR_g29545"/>
</dbReference>
<protein>
    <submittedName>
        <fullName evidence="1">Uncharacterized protein</fullName>
    </submittedName>
</protein>
<gene>
    <name evidence="1" type="ORF">CBR_g29545</name>
</gene>
<dbReference type="Proteomes" id="UP000265515">
    <property type="component" value="Unassembled WGS sequence"/>
</dbReference>
<keyword evidence="2" id="KW-1185">Reference proteome</keyword>
<dbReference type="AlphaFoldDB" id="A0A388LAT4"/>
<organism evidence="1 2">
    <name type="scientific">Chara braunii</name>
    <name type="common">Braun's stonewort</name>
    <dbReference type="NCBI Taxonomy" id="69332"/>
    <lineage>
        <taxon>Eukaryota</taxon>
        <taxon>Viridiplantae</taxon>
        <taxon>Streptophyta</taxon>
        <taxon>Charophyceae</taxon>
        <taxon>Charales</taxon>
        <taxon>Characeae</taxon>
        <taxon>Chara</taxon>
    </lineage>
</organism>
<accession>A0A388LAT4</accession>
<sequence>MTRAEFRELRKQEEDRVFWVIALQVPLDDMPFIYAQMEKAVGKITLSHPTDADPMRPALVNARFDLVPEARSNMKDVLCIEMPRGDIHSRLNWRQLTRSSAGPASSSSIQNKIVGGTEGREWAEWDHRRGSIAVPSRSNNHPHQGIMDRLVRGVEPKHRKELQVTLVSCEVIRPSRRKPREEEVYNRGSWGSASRAAWVGWSKASDRPKARDLLARDKEAFKEEVFNRDKPGGDSQE</sequence>
<evidence type="ECO:0000313" key="1">
    <source>
        <dbReference type="EMBL" id="GBG79396.1"/>
    </source>
</evidence>